<evidence type="ECO:0000259" key="11">
    <source>
        <dbReference type="Pfam" id="PF16417"/>
    </source>
</evidence>
<dbReference type="InterPro" id="IPR007196">
    <property type="entry name" value="CCR4-Not_Not1_C"/>
</dbReference>
<comment type="function">
    <text evidence="6">Acts as a component of the CCR4-NOT core complex, which in the nucleus seems to be a general transcription factor, and in the cytoplasm the major mRNA deadenylase involved in mRNA turnover. The NOT protein subcomplex negatively regulates the basal and activated transcription of many genes. Preferentially affects TC-type TATA element-dependent transcription. Could directly or indirectly inhibit component(s) of the general transcription machinery.</text>
</comment>
<dbReference type="Pfam" id="PF12842">
    <property type="entry name" value="DUF3819"/>
    <property type="match status" value="1"/>
</dbReference>
<comment type="subcellular location">
    <subcellularLocation>
        <location evidence="1">Nucleus</location>
    </subcellularLocation>
</comment>
<name>A0A060T7L4_BLAAD</name>
<dbReference type="Pfam" id="PF04054">
    <property type="entry name" value="Not1"/>
    <property type="match status" value="1"/>
</dbReference>
<dbReference type="Pfam" id="PF25097">
    <property type="entry name" value="ARM_Cnot1"/>
    <property type="match status" value="1"/>
</dbReference>
<dbReference type="PhylomeDB" id="A0A060T7L4"/>
<evidence type="ECO:0000256" key="2">
    <source>
        <dbReference type="ARBA" id="ARBA00022491"/>
    </source>
</evidence>
<dbReference type="GO" id="GO:0000289">
    <property type="term" value="P:nuclear-transcribed mRNA poly(A) tail shortening"/>
    <property type="evidence" value="ECO:0007669"/>
    <property type="project" value="UniProtKB-ARBA"/>
</dbReference>
<evidence type="ECO:0000256" key="6">
    <source>
        <dbReference type="ARBA" id="ARBA00059181"/>
    </source>
</evidence>
<evidence type="ECO:0000259" key="9">
    <source>
        <dbReference type="Pfam" id="PF12842"/>
    </source>
</evidence>
<dbReference type="Gene3D" id="1.25.40.840">
    <property type="entry name" value="CCR4-NOT transcription complex subunit 1 TTP binding domain"/>
    <property type="match status" value="1"/>
</dbReference>
<evidence type="ECO:0000256" key="1">
    <source>
        <dbReference type="ARBA" id="ARBA00004123"/>
    </source>
</evidence>
<dbReference type="PANTHER" id="PTHR13162">
    <property type="entry name" value="CCR4-NOT TRANSCRIPTION COMPLEX"/>
    <property type="match status" value="1"/>
</dbReference>
<feature type="domain" description="CCR4-NOT transcription complex subunit 1 HEAT repeat" evidence="12">
    <location>
        <begin position="226"/>
        <end position="362"/>
    </location>
</feature>
<evidence type="ECO:0000259" key="13">
    <source>
        <dbReference type="Pfam" id="PF25097"/>
    </source>
</evidence>
<protein>
    <recommendedName>
        <fullName evidence="7">General negative regulator of transcription subunit 1</fullName>
    </recommendedName>
</protein>
<dbReference type="Gene3D" id="1.25.40.790">
    <property type="match status" value="1"/>
</dbReference>
<feature type="domain" description="CCR4-NOT transcription complex subunit 1" evidence="9">
    <location>
        <begin position="887"/>
        <end position="1030"/>
    </location>
</feature>
<dbReference type="FunFam" id="1.25.40.180:FF:000012">
    <property type="entry name" value="Ccr4-Not transcription complex subunit"/>
    <property type="match status" value="1"/>
</dbReference>
<dbReference type="InterPro" id="IPR032193">
    <property type="entry name" value="CNOT1_TTP_bind"/>
</dbReference>
<evidence type="ECO:0000256" key="7">
    <source>
        <dbReference type="ARBA" id="ARBA00074459"/>
    </source>
</evidence>
<dbReference type="GO" id="GO:0000932">
    <property type="term" value="C:P-body"/>
    <property type="evidence" value="ECO:0007669"/>
    <property type="project" value="TreeGrafter"/>
</dbReference>
<dbReference type="EMBL" id="HG937692">
    <property type="protein sequence ID" value="CDP36759.1"/>
    <property type="molecule type" value="Genomic_DNA"/>
</dbReference>
<evidence type="ECO:0000256" key="4">
    <source>
        <dbReference type="ARBA" id="ARBA00023163"/>
    </source>
</evidence>
<reference evidence="14" key="1">
    <citation type="submission" date="2014-02" db="EMBL/GenBank/DDBJ databases">
        <authorList>
            <person name="Genoscope - CEA"/>
        </authorList>
    </citation>
    <scope>NUCLEOTIDE SEQUENCE</scope>
    <source>
        <strain evidence="14">LS3</strain>
    </source>
</reference>
<gene>
    <name evidence="14" type="ORF">GNLVRS02_ARAD1B20306g</name>
</gene>
<dbReference type="Gene3D" id="1.25.40.180">
    <property type="match status" value="1"/>
</dbReference>
<dbReference type="GO" id="GO:0060090">
    <property type="term" value="F:molecular adaptor activity"/>
    <property type="evidence" value="ECO:0007669"/>
    <property type="project" value="TreeGrafter"/>
</dbReference>
<evidence type="ECO:0000259" key="12">
    <source>
        <dbReference type="Pfam" id="PF16418"/>
    </source>
</evidence>
<dbReference type="Pfam" id="PF16415">
    <property type="entry name" value="CNOT1_CAF1_bind"/>
    <property type="match status" value="1"/>
</dbReference>
<dbReference type="GO" id="GO:0005634">
    <property type="term" value="C:nucleus"/>
    <property type="evidence" value="ECO:0007669"/>
    <property type="project" value="UniProtKB-SubCell"/>
</dbReference>
<dbReference type="Gene3D" id="1.25.40.800">
    <property type="match status" value="1"/>
</dbReference>
<dbReference type="PANTHER" id="PTHR13162:SF8">
    <property type="entry name" value="CCR4-NOT TRANSCRIPTION COMPLEX SUBUNIT 1"/>
    <property type="match status" value="1"/>
</dbReference>
<feature type="domain" description="CCR4-Not complex component Not1 C-terminal" evidence="8">
    <location>
        <begin position="1468"/>
        <end position="1832"/>
    </location>
</feature>
<dbReference type="GO" id="GO:0017148">
    <property type="term" value="P:negative regulation of translation"/>
    <property type="evidence" value="ECO:0007669"/>
    <property type="project" value="InterPro"/>
</dbReference>
<feature type="domain" description="CCR4-NOT transcription complex subunit 1 CAF1-binding" evidence="10">
    <location>
        <begin position="603"/>
        <end position="823"/>
    </location>
</feature>
<dbReference type="GO" id="GO:0030015">
    <property type="term" value="C:CCR4-NOT core complex"/>
    <property type="evidence" value="ECO:0007669"/>
    <property type="project" value="InterPro"/>
</dbReference>
<reference evidence="14" key="2">
    <citation type="submission" date="2014-06" db="EMBL/GenBank/DDBJ databases">
        <title>The complete genome of Blastobotrys (Arxula) adeninivorans LS3 - a yeast of biotechnological interest.</title>
        <authorList>
            <person name="Kunze G."/>
            <person name="Gaillardin C."/>
            <person name="Czernicka M."/>
            <person name="Durrens P."/>
            <person name="Martin T."/>
            <person name="Boer E."/>
            <person name="Gabaldon T."/>
            <person name="Cruz J."/>
            <person name="Talla E."/>
            <person name="Marck C."/>
            <person name="Goffeau A."/>
            <person name="Barbe V."/>
            <person name="Baret P."/>
            <person name="Baronian K."/>
            <person name="Beier S."/>
            <person name="Bleykasten C."/>
            <person name="Bode R."/>
            <person name="Casaregola S."/>
            <person name="Despons L."/>
            <person name="Fairhead C."/>
            <person name="Giersberg M."/>
            <person name="Gierski P."/>
            <person name="Hahnel U."/>
            <person name="Hartmann A."/>
            <person name="Jankowska D."/>
            <person name="Jubin C."/>
            <person name="Jung P."/>
            <person name="Lafontaine I."/>
            <person name="Leh-Louis V."/>
            <person name="Lemaire M."/>
            <person name="Marcet-Houben M."/>
            <person name="Mascher M."/>
            <person name="Morel G."/>
            <person name="Richard G.-F."/>
            <person name="Riechen J."/>
            <person name="Sacerdot C."/>
            <person name="Sarkar A."/>
            <person name="Savel G."/>
            <person name="Schacherer J."/>
            <person name="Sherman D."/>
            <person name="Straub M.-L."/>
            <person name="Stein N."/>
            <person name="Thierry A."/>
            <person name="Trautwein-Schult A."/>
            <person name="Westhof E."/>
            <person name="Worch S."/>
            <person name="Dujon B."/>
            <person name="Souciet J.-L."/>
            <person name="Wincker P."/>
            <person name="Scholz U."/>
            <person name="Neuveglise N."/>
        </authorList>
    </citation>
    <scope>NUCLEOTIDE SEQUENCE</scope>
    <source>
        <strain evidence="14">LS3</strain>
    </source>
</reference>
<dbReference type="InterPro" id="IPR024557">
    <property type="entry name" value="CNOT1_dom_4"/>
</dbReference>
<dbReference type="Pfam" id="PF16417">
    <property type="entry name" value="CNOT1_TTP_bind"/>
    <property type="match status" value="1"/>
</dbReference>
<keyword evidence="2" id="KW-0678">Repressor</keyword>
<dbReference type="InterPro" id="IPR032191">
    <property type="entry name" value="CNOT1_CAF1_bind"/>
</dbReference>
<dbReference type="InterPro" id="IPR055454">
    <property type="entry name" value="CNOT1-like_NOT1_connector"/>
</dbReference>
<evidence type="ECO:0000256" key="3">
    <source>
        <dbReference type="ARBA" id="ARBA00023015"/>
    </source>
</evidence>
<evidence type="ECO:0000259" key="8">
    <source>
        <dbReference type="Pfam" id="PF04054"/>
    </source>
</evidence>
<proteinExistence type="predicted"/>
<keyword evidence="5" id="KW-0539">Nucleus</keyword>
<dbReference type="InterPro" id="IPR040398">
    <property type="entry name" value="Not1"/>
</dbReference>
<keyword evidence="3" id="KW-0805">Transcription regulation</keyword>
<dbReference type="CDD" id="cd20710">
    <property type="entry name" value="NOT1_connector"/>
    <property type="match status" value="1"/>
</dbReference>
<accession>A0A060T7L4</accession>
<dbReference type="Pfam" id="PF16418">
    <property type="entry name" value="CNOT1_HEAT"/>
    <property type="match status" value="1"/>
</dbReference>
<keyword evidence="4" id="KW-0804">Transcription</keyword>
<evidence type="ECO:0000313" key="14">
    <source>
        <dbReference type="EMBL" id="CDP36759.1"/>
    </source>
</evidence>
<dbReference type="InterPro" id="IPR038535">
    <property type="entry name" value="CNOT1_TTP_bind_sf"/>
</dbReference>
<evidence type="ECO:0000259" key="10">
    <source>
        <dbReference type="Pfam" id="PF16415"/>
    </source>
</evidence>
<dbReference type="InterPro" id="IPR032194">
    <property type="entry name" value="CNOT1_HEAT"/>
</dbReference>
<feature type="domain" description="CCR4-NOT transcription complex subunit 1-like NOT1 connector" evidence="13">
    <location>
        <begin position="1117"/>
        <end position="1294"/>
    </location>
</feature>
<feature type="domain" description="CCR4-NOT transcription complex subunit 1 TTP binding" evidence="11">
    <location>
        <begin position="405"/>
        <end position="561"/>
    </location>
</feature>
<sequence>MDNLDPDLSKALDSIQKDAEVKLGPILNKHSTVDDSNKLAALVAILTADKDTSLPSALAQKVGPNINWDTVFSALETFPNRLYTSEGVVAAFSFLSAVESTQNARILSSFLTRQWSNPKLQVDTIAAAVNTPDEQLNLRNFNLKRILDPETFASAPPHINSIAGSISHHRFNYVEFVHGVMGALSRDPGIRQTVDTQPQIFLPELLLIGGVTIERPWAPALKSELSAQLDLFLHKRPPTSSFVFYALGLLDKMFLMGTLVDYFDADPALIGLILAAAYDANVLGDLLYMKHYGFTLELASHADKKNFYLFENFLKNSVHLHGFEFIYALLDYLEIRATAEYTQSESGKPPLGLNLRSVAASLALIGAVEMPQDRLEQVKAIQIQCLQLYPRLINYGHGHDAALLANGESNSFSEEVESEMKAYYQKMYAQQIEIRDIITLLQKLKQSDNPHDQDVFTCMVHSLFDEYRFFPEYPLSALATTAVLFGSLVYFQLIEGMPLSIALRYILDSLKNPPESNMFKFGLQALFEFRQRLHEFPKYCALLLEIPGLVAHQQFYQQIKDIVANAGGAGATTDPISRQPSVASSPNDFKSISANVPIDESTQEEPNESVSDKVLFIVNNIAQNNVSGKSKELSGVLDRKYYRWFANYIVGQRSKQEPNYHALYIQMLHNIGDRALEDMCIKVTYLHLIQLLNSPETATSTEKRNQLKHLGQWLGSLLLGEDKPILHKNIYFKGLLVEAYDSGRLAVVLPFVCKTLERASSSTVFLPPNPWLMGIMEVLAELYFHAELKLNLKFEIEVLCNQLQLNLNDIPVSTLVRSRPSHEVEQENLAREMQRLRVQDGVDGAGQSAQRGGEGFVNLVNAVDTSMYAALVEQFVFNGNTIFVTHPSLKRLLQLAADKAIREVLQPVVERSVTIASIATRELVTKDFAMEPDEEKMRLAAQNVIRVLAGNISLATCKEPLRESLATHLRNLVVTNGYGEQPLVVDQIIVAVNENVDLICAIVEKAAVEKSYAEVEEALLPAFMIRKHYRENNNGSVFIDPQLTTKYPLQLPDPFRLKAGGLLPEQFAIYENFGKRDSGAVAEIETAAAPVEEEAQPTQTLYEQIILQVQESIQALERAVAESSETSIEELSAEHKVSTILSDILSIATRTSFRDQIILKASQMIVSALFTAVDTQLGREVLCYLLDRLCEFSSNTAKEVVLWLIYSDDERKYNVPVMVTLINAKLITATEIDVNLSKQVLERVAPAVEFAAGFIYEAVLGKKPCALRTEFTGCLEAMEVISKEDPPNPIAEKLLKSLDRNIATRGPGVAGKEAKDGEITLKEQMRYIFAEWIRLIQHPLKTDRSCHIFVYQLAEHKILSNPEHFYLLVRTALEESIASYTAGVTLSNVNVSDLFVAVDALASLLITILKTTGKMELKSRVEYAKNLFTVITLLFAHEHDTLEEKFNTRPYFRLFSSMLYELSQAYDGSEFFQELYLLIANTFKTIHPTAFPTFSFAWTTLISHRLFMPNLLDLPNKKGWPVFAELLSYLIKFQGTYGTDKLFPGTIAVLYKGTLRIFLVILHDYPRFFIENHYTLCNAIPSSFVQLRNVVLSAFPENMELPDPLTQGLKVDRLPEIKESPILTIDPRKDLEQSGMKKLVDSYIKNPSQATLKSIASGFDLAKGHAELGLGYNTVNVNVATFHAFVLYVGMCAVSEETAGSTAGDSESLFNRDSPYLTLISKLLAELSVEGRYFFCEAMANQLRYPNRHTHFFSCVILSLFGTHGSNSLGDKKTVVQHLLTRVLLERIICNRPHPWGLMITFTELLKNPSYKFWDLPFTKTTPEIERMFASLYEHISSSGESEPVAASA</sequence>
<evidence type="ECO:0000256" key="5">
    <source>
        <dbReference type="ARBA" id="ARBA00023242"/>
    </source>
</evidence>
<organism evidence="14">
    <name type="scientific">Blastobotrys adeninivorans</name>
    <name type="common">Yeast</name>
    <name type="synonym">Arxula adeninivorans</name>
    <dbReference type="NCBI Taxonomy" id="409370"/>
    <lineage>
        <taxon>Eukaryota</taxon>
        <taxon>Fungi</taxon>
        <taxon>Dikarya</taxon>
        <taxon>Ascomycota</taxon>
        <taxon>Saccharomycotina</taxon>
        <taxon>Dipodascomycetes</taxon>
        <taxon>Dipodascales</taxon>
        <taxon>Trichomonascaceae</taxon>
        <taxon>Blastobotrys</taxon>
    </lineage>
</organism>